<dbReference type="Gene3D" id="3.10.129.10">
    <property type="entry name" value="Hotdog Thioesterase"/>
    <property type="match status" value="1"/>
</dbReference>
<organism evidence="2 3">
    <name type="scientific">Plasticicumulans lactativorans</name>
    <dbReference type="NCBI Taxonomy" id="1133106"/>
    <lineage>
        <taxon>Bacteria</taxon>
        <taxon>Pseudomonadati</taxon>
        <taxon>Pseudomonadota</taxon>
        <taxon>Gammaproteobacteria</taxon>
        <taxon>Candidatus Competibacteraceae</taxon>
        <taxon>Plasticicumulans</taxon>
    </lineage>
</organism>
<proteinExistence type="predicted"/>
<gene>
    <name evidence="2" type="ORF">EV699_113103</name>
</gene>
<dbReference type="NCBIfam" id="TIGR02447">
    <property type="entry name" value="yiiD_Cterm"/>
    <property type="match status" value="1"/>
</dbReference>
<dbReference type="SUPFAM" id="SSF54637">
    <property type="entry name" value="Thioesterase/thiol ester dehydrase-isomerase"/>
    <property type="match status" value="1"/>
</dbReference>
<dbReference type="InterPro" id="IPR029069">
    <property type="entry name" value="HotDog_dom_sf"/>
</dbReference>
<sequence>MPDHDLDAFFARHIPLTQAMGVRLDRYDDAGLALRAPLAPNTNDKGTAFAGALASIITLSGWSLTHLTLLDAGEHAQVVIAHSELDYLRPVSGDIVAVCARPAADAVAAFVDAFRRKGRARWELEAVIHAAEAPAVRLRGRYVAWRAA</sequence>
<evidence type="ECO:0000259" key="1">
    <source>
        <dbReference type="Pfam" id="PF09500"/>
    </source>
</evidence>
<protein>
    <submittedName>
        <fullName evidence="2">Thioesterase domain-containing protein</fullName>
    </submittedName>
</protein>
<keyword evidence="3" id="KW-1185">Reference proteome</keyword>
<dbReference type="RefSeq" id="WP_132543300.1">
    <property type="nucleotide sequence ID" value="NZ_SLWY01000013.1"/>
</dbReference>
<dbReference type="EMBL" id="SLWY01000013">
    <property type="protein sequence ID" value="TCO80625.1"/>
    <property type="molecule type" value="Genomic_DNA"/>
</dbReference>
<evidence type="ECO:0000313" key="2">
    <source>
        <dbReference type="EMBL" id="TCO80625.1"/>
    </source>
</evidence>
<dbReference type="Pfam" id="PF09500">
    <property type="entry name" value="YiiD_C"/>
    <property type="match status" value="1"/>
</dbReference>
<feature type="domain" description="Thioesterase putative" evidence="1">
    <location>
        <begin position="5"/>
        <end position="144"/>
    </location>
</feature>
<dbReference type="InterPro" id="IPR012660">
    <property type="entry name" value="YiiD_C"/>
</dbReference>
<comment type="caution">
    <text evidence="2">The sequence shown here is derived from an EMBL/GenBank/DDBJ whole genome shotgun (WGS) entry which is preliminary data.</text>
</comment>
<dbReference type="AlphaFoldDB" id="A0A4R2LME9"/>
<evidence type="ECO:0000313" key="3">
    <source>
        <dbReference type="Proteomes" id="UP000295765"/>
    </source>
</evidence>
<dbReference type="Proteomes" id="UP000295765">
    <property type="component" value="Unassembled WGS sequence"/>
</dbReference>
<reference evidence="2 3" key="1">
    <citation type="submission" date="2019-03" db="EMBL/GenBank/DDBJ databases">
        <title>Genomic Encyclopedia of Type Strains, Phase IV (KMG-IV): sequencing the most valuable type-strain genomes for metagenomic binning, comparative biology and taxonomic classification.</title>
        <authorList>
            <person name="Goeker M."/>
        </authorList>
    </citation>
    <scope>NUCLEOTIDE SEQUENCE [LARGE SCALE GENOMIC DNA]</scope>
    <source>
        <strain evidence="2 3">DSM 25287</strain>
    </source>
</reference>
<name>A0A4R2LME9_9GAMM</name>
<dbReference type="OrthoDB" id="572024at2"/>
<accession>A0A4R2LME9</accession>